<evidence type="ECO:0000313" key="19">
    <source>
        <dbReference type="Ensembl" id="ENSGEVP00005023837.1"/>
    </source>
</evidence>
<evidence type="ECO:0000256" key="3">
    <source>
        <dbReference type="ARBA" id="ARBA00022692"/>
    </source>
</evidence>
<dbReference type="GeneTree" id="ENSGT00940000154838"/>
<dbReference type="Pfam" id="PF01839">
    <property type="entry name" value="FG-GAP"/>
    <property type="match status" value="2"/>
</dbReference>
<evidence type="ECO:0000256" key="9">
    <source>
        <dbReference type="ARBA" id="ARBA00022989"/>
    </source>
</evidence>
<keyword evidence="8 16" id="KW-0130">Cell adhesion</keyword>
<dbReference type="GO" id="GO:0007160">
    <property type="term" value="P:cell-matrix adhesion"/>
    <property type="evidence" value="ECO:0007669"/>
    <property type="project" value="TreeGrafter"/>
</dbReference>
<feature type="domain" description="VWFA" evidence="18">
    <location>
        <begin position="204"/>
        <end position="382"/>
    </location>
</feature>
<dbReference type="Pfam" id="PF20805">
    <property type="entry name" value="Integrin_A_Ig_2"/>
    <property type="match status" value="1"/>
</dbReference>
<dbReference type="Pfam" id="PF08441">
    <property type="entry name" value="Integrin_A_Ig_1"/>
    <property type="match status" value="1"/>
</dbReference>
<evidence type="ECO:0000256" key="2">
    <source>
        <dbReference type="ARBA" id="ARBA00008054"/>
    </source>
</evidence>
<dbReference type="PROSITE" id="PS00242">
    <property type="entry name" value="INTEGRIN_ALPHA"/>
    <property type="match status" value="1"/>
</dbReference>
<evidence type="ECO:0000256" key="10">
    <source>
        <dbReference type="ARBA" id="ARBA00023037"/>
    </source>
</evidence>
<keyword evidence="3 16" id="KW-0812">Transmembrane</keyword>
<keyword evidence="12" id="KW-1015">Disulfide bond</keyword>
<dbReference type="InterPro" id="IPR032695">
    <property type="entry name" value="Integrin_dom_sf"/>
</dbReference>
<evidence type="ECO:0000256" key="15">
    <source>
        <dbReference type="PROSITE-ProRule" id="PRU00803"/>
    </source>
</evidence>
<feature type="repeat" description="FG-GAP" evidence="15">
    <location>
        <begin position="559"/>
        <end position="617"/>
    </location>
</feature>
<dbReference type="InterPro" id="IPR048285">
    <property type="entry name" value="Integrin_alpha_Ig-like_2"/>
</dbReference>
<dbReference type="InterPro" id="IPR013649">
    <property type="entry name" value="Integrin_alpha_Ig-like_1"/>
</dbReference>
<dbReference type="GO" id="GO:0007229">
    <property type="term" value="P:integrin-mediated signaling pathway"/>
    <property type="evidence" value="ECO:0007669"/>
    <property type="project" value="UniProtKB-KW"/>
</dbReference>
<sequence length="1223" mass="129955">MLNAGDVPWAAPVSHGPMAEKGAVKEGKEMSEQDVTHPHAGPREVMAPDPELRPLLVALLTLNLLRGPAPSQAFSIETHNATVFEGDADAQFGYRVVQMRSNDSSWLVVSAPLAGNGTGALYRCSYHEGACQPVPLPDTPPVSLGLALASDEISGSRVVACGPRLQQRCEENVYLQGLCYVWGGWQRPPKVLHPASQECISGVDVAILYDDSHSIQPDDFKLMKQFIGELLRTLARPRVQIAVVQFSSDINHVFTFADYAAKGLKAVEQDLMVFSHLKGNTHTPSAILFAVEQTFAPKNGARPHAKKLLIVLTDGQSTEDSEIFHKAIRVANNAGLVRYAIGVGKAFSTAEAHQELLTIASRAENVFQVGSFSALSTIQEQLREKIFAIEGTAQVSNASSFQLELSQGGFSALLTPEAVVVGAVGAYDWAGGLEEWSGDPPLTAFFNESSLGQEAKGSYLGYALALARQGGRILYVAGAPRFGHVGSVGVFQRHGGRVGDSVLGEQVGSSFGAELCTLDLDSDGDTDLVLIGAPGHQHRSRGGLVRVCALQDGGSLNCTQTLWGTPGDGLGRFGAALGPLGDVNGDRAGDVAIGAPMEDEGRGALYIFLGQLGRLTLRDPHSQRISAQSLSPTLRFFGQSVQGLLDLSGDGLTDVAVGALGRAVLLRSRPVINVSCSLALDPTQIPLDDAGCTGGASGGSRQVALTLCFNLSQISLGGPAPLRARVSFMLQVDAGKSNPRLALHDGTSRLVETIRVGSGPACTTKALHVLPCLEDFLTPVELQVNFSVQGEPIPGTRGLTPLLLPNTNTTTRIQVPFEKNCGPDEVCVADLRVSFNFSGSPGLRLRLHFPLNLTAQLENTGETADGPVLTIQYPPGLSFRGGSVLQSHWPVSLVCDASRAPGHLSELNSSCQLSPPALRGRTKVFLCFSFHVSSVAGWEDDPASFTLRADCRNENGTLADNAATQELPVLRPVGVVVTGLESSTYVSVSSELPERQAIAHRYQVQNLGPPTVPVAVTFELPIRAELGFLWDVSVNLSGGEQEFTCSPPLTLRMGTAAQTPKEPVTRGCLGASVCTRVRCQVASLASGESRRFNFSGDLYRPEDGAKLDARRLRLRSEAAVSIDETKYFQIQPEEFQYSQITTEVELISHFNPVPVIIGSSIGGVLLLAVMVGLLYKFGFFKRNRPMTPEETPGGETVSGGPQGNGAPPEPPATQGSTDPEGVS</sequence>
<reference evidence="19" key="2">
    <citation type="submission" date="2025-09" db="UniProtKB">
        <authorList>
            <consortium name="Ensembl"/>
        </authorList>
    </citation>
    <scope>IDENTIFICATION</scope>
</reference>
<keyword evidence="14" id="KW-0325">Glycoprotein</keyword>
<evidence type="ECO:0000256" key="7">
    <source>
        <dbReference type="ARBA" id="ARBA00022837"/>
    </source>
</evidence>
<dbReference type="GO" id="GO:0046872">
    <property type="term" value="F:metal ion binding"/>
    <property type="evidence" value="ECO:0007669"/>
    <property type="project" value="UniProtKB-KW"/>
</dbReference>
<dbReference type="RefSeq" id="XP_030403673.1">
    <property type="nucleotide sequence ID" value="XM_030547813.1"/>
</dbReference>
<proteinExistence type="inferred from homology"/>
<dbReference type="Gene3D" id="2.60.40.1530">
    <property type="entry name" value="ntegrin, alpha v. Chain A, domain 4"/>
    <property type="match status" value="1"/>
</dbReference>
<comment type="subcellular location">
    <subcellularLocation>
        <location evidence="1 16">Membrane</location>
        <topology evidence="1 16">Single-pass type I membrane protein</topology>
    </subcellularLocation>
</comment>
<evidence type="ECO:0000256" key="14">
    <source>
        <dbReference type="ARBA" id="ARBA00023180"/>
    </source>
</evidence>
<evidence type="ECO:0000313" key="20">
    <source>
        <dbReference type="Proteomes" id="UP000694390"/>
    </source>
</evidence>
<evidence type="ECO:0000256" key="5">
    <source>
        <dbReference type="ARBA" id="ARBA00022729"/>
    </source>
</evidence>
<dbReference type="GO" id="GO:0005178">
    <property type="term" value="F:integrin binding"/>
    <property type="evidence" value="ECO:0007669"/>
    <property type="project" value="TreeGrafter"/>
</dbReference>
<dbReference type="SMART" id="SM00327">
    <property type="entry name" value="VWA"/>
    <property type="match status" value="1"/>
</dbReference>
<dbReference type="Pfam" id="PF00092">
    <property type="entry name" value="VWA"/>
    <property type="match status" value="1"/>
</dbReference>
<dbReference type="InterPro" id="IPR000413">
    <property type="entry name" value="Integrin_alpha"/>
</dbReference>
<dbReference type="GO" id="GO:0098609">
    <property type="term" value="P:cell-cell adhesion"/>
    <property type="evidence" value="ECO:0007669"/>
    <property type="project" value="TreeGrafter"/>
</dbReference>
<dbReference type="InterPro" id="IPR013519">
    <property type="entry name" value="Int_alpha_beta-p"/>
</dbReference>
<name>A0A8C5EZM9_9SAUR</name>
<dbReference type="InterPro" id="IPR028994">
    <property type="entry name" value="Integrin_alpha_N"/>
</dbReference>
<dbReference type="Proteomes" id="UP000694390">
    <property type="component" value="Unassembled WGS sequence"/>
</dbReference>
<dbReference type="Gene3D" id="2.130.10.130">
    <property type="entry name" value="Integrin alpha, N-terminal"/>
    <property type="match status" value="1"/>
</dbReference>
<evidence type="ECO:0000256" key="8">
    <source>
        <dbReference type="ARBA" id="ARBA00022889"/>
    </source>
</evidence>
<reference evidence="19" key="1">
    <citation type="submission" date="2025-08" db="UniProtKB">
        <authorList>
            <consortium name="Ensembl"/>
        </authorList>
    </citation>
    <scope>IDENTIFICATION</scope>
</reference>
<dbReference type="SUPFAM" id="SSF69318">
    <property type="entry name" value="Integrin alpha N-terminal domain"/>
    <property type="match status" value="1"/>
</dbReference>
<keyword evidence="10 16" id="KW-0401">Integrin</keyword>
<evidence type="ECO:0000259" key="18">
    <source>
        <dbReference type="PROSITE" id="PS50234"/>
    </source>
</evidence>
<dbReference type="Ensembl" id="ENSGEVT00005025062.1">
    <property type="protein sequence ID" value="ENSGEVP00005023837.1"/>
    <property type="gene ID" value="ENSGEVG00005016917.1"/>
</dbReference>
<dbReference type="InterPro" id="IPR036465">
    <property type="entry name" value="vWFA_dom_sf"/>
</dbReference>
<keyword evidence="11 16" id="KW-0472">Membrane</keyword>
<dbReference type="GO" id="GO:0009897">
    <property type="term" value="C:external side of plasma membrane"/>
    <property type="evidence" value="ECO:0007669"/>
    <property type="project" value="TreeGrafter"/>
</dbReference>
<feature type="region of interest" description="Disordered" evidence="17">
    <location>
        <begin position="1"/>
        <end position="45"/>
    </location>
</feature>
<dbReference type="PRINTS" id="PR00453">
    <property type="entry name" value="VWFADOMAIN"/>
</dbReference>
<dbReference type="AlphaFoldDB" id="A0A8C5EZM9"/>
<evidence type="ECO:0000256" key="11">
    <source>
        <dbReference type="ARBA" id="ARBA00023136"/>
    </source>
</evidence>
<keyword evidence="9 16" id="KW-1133">Transmembrane helix</keyword>
<feature type="compositionally biased region" description="Basic and acidic residues" evidence="17">
    <location>
        <begin position="22"/>
        <end position="37"/>
    </location>
</feature>
<organism evidence="19 20">
    <name type="scientific">Gopherus evgoodei</name>
    <name type="common">Goodes thornscrub tortoise</name>
    <dbReference type="NCBI Taxonomy" id="1825980"/>
    <lineage>
        <taxon>Eukaryota</taxon>
        <taxon>Metazoa</taxon>
        <taxon>Chordata</taxon>
        <taxon>Craniata</taxon>
        <taxon>Vertebrata</taxon>
        <taxon>Euteleostomi</taxon>
        <taxon>Archelosauria</taxon>
        <taxon>Testudinata</taxon>
        <taxon>Testudines</taxon>
        <taxon>Cryptodira</taxon>
        <taxon>Durocryptodira</taxon>
        <taxon>Testudinoidea</taxon>
        <taxon>Testudinidae</taxon>
        <taxon>Gopherus</taxon>
    </lineage>
</organism>
<protein>
    <submittedName>
        <fullName evidence="19">Integrin alpha-X-like</fullName>
    </submittedName>
</protein>
<comment type="similarity">
    <text evidence="2 16">Belongs to the integrin alpha chain family.</text>
</comment>
<evidence type="ECO:0000256" key="12">
    <source>
        <dbReference type="ARBA" id="ARBA00023157"/>
    </source>
</evidence>
<keyword evidence="4" id="KW-0479">Metal-binding</keyword>
<dbReference type="SUPFAM" id="SSF53300">
    <property type="entry name" value="vWA-like"/>
    <property type="match status" value="1"/>
</dbReference>
<dbReference type="InterPro" id="IPR013517">
    <property type="entry name" value="FG-GAP"/>
</dbReference>
<dbReference type="OrthoDB" id="5317514at2759"/>
<evidence type="ECO:0000256" key="6">
    <source>
        <dbReference type="ARBA" id="ARBA00022737"/>
    </source>
</evidence>
<dbReference type="Gene3D" id="2.60.40.1460">
    <property type="entry name" value="Integrin domains. Chain A, domain 2"/>
    <property type="match status" value="1"/>
</dbReference>
<evidence type="ECO:0000256" key="1">
    <source>
        <dbReference type="ARBA" id="ARBA00004479"/>
    </source>
</evidence>
<feature type="repeat" description="FG-GAP" evidence="15">
    <location>
        <begin position="497"/>
        <end position="557"/>
    </location>
</feature>
<keyword evidence="6" id="KW-0677">Repeat</keyword>
<dbReference type="InterPro" id="IPR018184">
    <property type="entry name" value="Integrin_alpha_C_CS"/>
</dbReference>
<dbReference type="InterPro" id="IPR048633">
    <property type="entry name" value="ITGAX-like_Ig_3"/>
</dbReference>
<dbReference type="PANTHER" id="PTHR23220:SF118">
    <property type="entry name" value="INTEGRIN ALPHA-X"/>
    <property type="match status" value="1"/>
</dbReference>
<accession>A0A8C5EZM9</accession>
<dbReference type="PANTHER" id="PTHR23220">
    <property type="entry name" value="INTEGRIN ALPHA"/>
    <property type="match status" value="1"/>
</dbReference>
<evidence type="ECO:0000256" key="16">
    <source>
        <dbReference type="RuleBase" id="RU003762"/>
    </source>
</evidence>
<dbReference type="GO" id="GO:0008305">
    <property type="term" value="C:integrin complex"/>
    <property type="evidence" value="ECO:0007669"/>
    <property type="project" value="InterPro"/>
</dbReference>
<dbReference type="Pfam" id="PF21520">
    <property type="entry name" value="ITGAX-like_Ig_3"/>
    <property type="match status" value="1"/>
</dbReference>
<keyword evidence="13 16" id="KW-0675">Receptor</keyword>
<keyword evidence="5" id="KW-0732">Signal</keyword>
<feature type="region of interest" description="Disordered" evidence="17">
    <location>
        <begin position="1185"/>
        <end position="1223"/>
    </location>
</feature>
<gene>
    <name evidence="19" type="primary">LOC115643804</name>
</gene>
<dbReference type="InterPro" id="IPR002035">
    <property type="entry name" value="VWF_A"/>
</dbReference>
<evidence type="ECO:0000256" key="17">
    <source>
        <dbReference type="SAM" id="MobiDB-lite"/>
    </source>
</evidence>
<keyword evidence="20" id="KW-1185">Reference proteome</keyword>
<feature type="transmembrane region" description="Helical" evidence="16">
    <location>
        <begin position="1155"/>
        <end position="1175"/>
    </location>
</feature>
<dbReference type="PROSITE" id="PS50234">
    <property type="entry name" value="VWFA"/>
    <property type="match status" value="1"/>
</dbReference>
<dbReference type="Gene3D" id="1.20.5.930">
    <property type="entry name" value="Bicelle-embedded integrin alpha(iib) transmembrane segment"/>
    <property type="match status" value="1"/>
</dbReference>
<dbReference type="GeneID" id="115643804"/>
<dbReference type="SUPFAM" id="SSF69179">
    <property type="entry name" value="Integrin domains"/>
    <property type="match status" value="3"/>
</dbReference>
<evidence type="ECO:0000256" key="4">
    <source>
        <dbReference type="ARBA" id="ARBA00022723"/>
    </source>
</evidence>
<dbReference type="PROSITE" id="PS51470">
    <property type="entry name" value="FG_GAP"/>
    <property type="match status" value="3"/>
</dbReference>
<dbReference type="PRINTS" id="PR01185">
    <property type="entry name" value="INTEGRINA"/>
</dbReference>
<dbReference type="SMART" id="SM00191">
    <property type="entry name" value="Int_alpha"/>
    <property type="match status" value="5"/>
</dbReference>
<evidence type="ECO:0000256" key="13">
    <source>
        <dbReference type="ARBA" id="ARBA00023170"/>
    </source>
</evidence>
<keyword evidence="7" id="KW-0106">Calcium</keyword>
<dbReference type="Gene3D" id="3.40.50.410">
    <property type="entry name" value="von Willebrand factor, type A domain"/>
    <property type="match status" value="1"/>
</dbReference>
<feature type="repeat" description="FG-GAP" evidence="15">
    <location>
        <begin position="623"/>
        <end position="683"/>
    </location>
</feature>
<dbReference type="GO" id="GO:0033627">
    <property type="term" value="P:cell adhesion mediated by integrin"/>
    <property type="evidence" value="ECO:0007669"/>
    <property type="project" value="TreeGrafter"/>
</dbReference>
<dbReference type="Gene3D" id="2.60.40.1510">
    <property type="entry name" value="ntegrin, alpha v. Chain A, domain 3"/>
    <property type="match status" value="1"/>
</dbReference>